<sequence>MTKESHEKALYDAQHQTSRNNSGCGERLESLDLQEKKVTVLINKYQEKLSKSQENVTIMGEIYTIEASNVMSNDEVERLAKLEGSG</sequence>
<organism evidence="2 3">
    <name type="scientific">Solanum commersonii</name>
    <name type="common">Commerson's wild potato</name>
    <name type="synonym">Commerson's nightshade</name>
    <dbReference type="NCBI Taxonomy" id="4109"/>
    <lineage>
        <taxon>Eukaryota</taxon>
        <taxon>Viridiplantae</taxon>
        <taxon>Streptophyta</taxon>
        <taxon>Embryophyta</taxon>
        <taxon>Tracheophyta</taxon>
        <taxon>Spermatophyta</taxon>
        <taxon>Magnoliopsida</taxon>
        <taxon>eudicotyledons</taxon>
        <taxon>Gunneridae</taxon>
        <taxon>Pentapetalae</taxon>
        <taxon>asterids</taxon>
        <taxon>lamiids</taxon>
        <taxon>Solanales</taxon>
        <taxon>Solanaceae</taxon>
        <taxon>Solanoideae</taxon>
        <taxon>Solaneae</taxon>
        <taxon>Solanum</taxon>
    </lineage>
</organism>
<comment type="caution">
    <text evidence="2">The sequence shown here is derived from an EMBL/GenBank/DDBJ whole genome shotgun (WGS) entry which is preliminary data.</text>
</comment>
<feature type="compositionally biased region" description="Polar residues" evidence="1">
    <location>
        <begin position="14"/>
        <end position="23"/>
    </location>
</feature>
<dbReference type="Proteomes" id="UP000824120">
    <property type="component" value="Chromosome 2"/>
</dbReference>
<accession>A0A9J6AD12</accession>
<name>A0A9J6AD12_SOLCO</name>
<dbReference type="AlphaFoldDB" id="A0A9J6AD12"/>
<evidence type="ECO:0000313" key="2">
    <source>
        <dbReference type="EMBL" id="KAG5622432.1"/>
    </source>
</evidence>
<evidence type="ECO:0000313" key="3">
    <source>
        <dbReference type="Proteomes" id="UP000824120"/>
    </source>
</evidence>
<feature type="compositionally biased region" description="Basic and acidic residues" evidence="1">
    <location>
        <begin position="1"/>
        <end position="10"/>
    </location>
</feature>
<evidence type="ECO:0000256" key="1">
    <source>
        <dbReference type="SAM" id="MobiDB-lite"/>
    </source>
</evidence>
<dbReference type="EMBL" id="JACXVP010000002">
    <property type="protein sequence ID" value="KAG5622432.1"/>
    <property type="molecule type" value="Genomic_DNA"/>
</dbReference>
<protein>
    <submittedName>
        <fullName evidence="2">Uncharacterized protein</fullName>
    </submittedName>
</protein>
<gene>
    <name evidence="2" type="ORF">H5410_007650</name>
</gene>
<keyword evidence="3" id="KW-1185">Reference proteome</keyword>
<reference evidence="2 3" key="1">
    <citation type="submission" date="2020-09" db="EMBL/GenBank/DDBJ databases">
        <title>De no assembly of potato wild relative species, Solanum commersonii.</title>
        <authorList>
            <person name="Cho K."/>
        </authorList>
    </citation>
    <scope>NUCLEOTIDE SEQUENCE [LARGE SCALE GENOMIC DNA]</scope>
    <source>
        <strain evidence="2">LZ3.2</strain>
        <tissue evidence="2">Leaf</tissue>
    </source>
</reference>
<proteinExistence type="predicted"/>
<dbReference type="OrthoDB" id="1744413at2759"/>
<feature type="region of interest" description="Disordered" evidence="1">
    <location>
        <begin position="1"/>
        <end position="27"/>
    </location>
</feature>